<keyword evidence="3 12" id="KW-0547">Nucleotide-binding</keyword>
<dbReference type="Gene3D" id="1.20.58.530">
    <property type="match status" value="1"/>
</dbReference>
<dbReference type="InterPro" id="IPR001609">
    <property type="entry name" value="Myosin_head_motor_dom-like"/>
</dbReference>
<dbReference type="GO" id="GO:0000146">
    <property type="term" value="F:microfilament motor activity"/>
    <property type="evidence" value="ECO:0007669"/>
    <property type="project" value="TreeGrafter"/>
</dbReference>
<dbReference type="FunFam" id="1.20.58.530:FF:000004">
    <property type="entry name" value="Unconventional myosin ID"/>
    <property type="match status" value="1"/>
</dbReference>
<dbReference type="Gene3D" id="1.20.5.190">
    <property type="match status" value="1"/>
</dbReference>
<sequence length="985" mass="112508">MEDTAPLLDAEAVADLVLLDPLTEDSLLQTLQERFRRRNIYTYIGNVVISVNPYQSLPIYTPEKVQEYHDCNFFAVKPHIYAIADDAYRSLRDRDRDQCILITGESGAGKTEASKLVMSYVAAVSSKGEEVNKVKEQLLQSNPVLEGNRHLLSPPPEQLKLRQDCGHYGYLNRETSSLPGMDDAANFRAMQDAMKVIGFSPAEVTALLEVTAVVLKLGNVQLSSSFQASGMEACSIAEPQELQEICELIGLDPGTLEQALCSRTVKARNETVLTTLTVPQGYYGRDALAKNIYSRLFDWLVNRINASIQVKSGEQRKVMGVLDIYGFEIFQDNGFEQFIINYCNEKLQQIFILMTLKEEQEEYVREGIQWTPVEFFDNSIICNLIENSTSGILAMLDEECLRPGVVNEDTFLTKLNQLFATHKHYESKETQNARRITDISLPARCFRIHHYAGKVTYNVTGFIEKNNDLLFRDLSQAMWAARHALLRSLFPEGDPQRVSLKLPPTAGFQFKSSVAMLMKNLYSKNPNYIRCIKPNDTKSAMVFTPELVRAQVRYLGLLENVRVRRAGYAFRQLYGPFLRRYKMLSPRTWPRWAGSDREGAEVLLENLAYPKEELAFGHTKIFIRSPRTLFDLERRRQERVAQLVTLIQKMVRGWRCRTQYQLMRKSQILISAWFRGHTQKNRYKQMKRSALILQAYARGWKARRTYRKYFRTSASTFLANFIYRRLVCRYLVGLAKNLPPLSVTDRTWPPAPYKFLGDANQELKSIFYHWKCKKYRDQLPSPRRAQLQAKLCASELFKDKKTLYSQSVQQPFHGDYLGLKQNPKYQKLHTVAKDKVLMADTVRKVNRANGKTVPRLLLLTTQHLVLADPKAAQPKTVLSLSDIRSVSVTRFSDGFLALHLKEISTVGAKGDFLLVSDHLIELVTRLHQTLEATTGQALTLHITDKFSTRFPKGDVSVTVVESPKAGTDGPICKKKGSHKMEVLVH</sequence>
<evidence type="ECO:0000256" key="8">
    <source>
        <dbReference type="ARBA" id="ARBA00023203"/>
    </source>
</evidence>
<keyword evidence="8 12" id="KW-0009">Actin-binding</keyword>
<feature type="domain" description="TH1" evidence="14">
    <location>
        <begin position="801"/>
        <end position="985"/>
    </location>
</feature>
<dbReference type="InterPro" id="IPR027417">
    <property type="entry name" value="P-loop_NTPase"/>
</dbReference>
<dbReference type="InterPro" id="IPR000048">
    <property type="entry name" value="IQ_motif_EF-hand-BS"/>
</dbReference>
<gene>
    <name evidence="15" type="primary">Myo1a</name>
    <name evidence="15" type="ORF">ONYCOR_R11243</name>
</gene>
<evidence type="ECO:0000256" key="4">
    <source>
        <dbReference type="ARBA" id="ARBA00022840"/>
    </source>
</evidence>
<dbReference type="PRINTS" id="PR00193">
    <property type="entry name" value="MYOSINHEAVY"/>
</dbReference>
<dbReference type="PROSITE" id="PS50096">
    <property type="entry name" value="IQ"/>
    <property type="match status" value="3"/>
</dbReference>
<feature type="non-terminal residue" evidence="15">
    <location>
        <position position="1"/>
    </location>
</feature>
<dbReference type="PANTHER" id="PTHR13140">
    <property type="entry name" value="MYOSIN"/>
    <property type="match status" value="1"/>
</dbReference>
<feature type="domain" description="Myosin motor" evidence="13">
    <location>
        <begin position="11"/>
        <end position="637"/>
    </location>
</feature>
<dbReference type="GO" id="GO:0007605">
    <property type="term" value="P:sensory perception of sound"/>
    <property type="evidence" value="ECO:0007669"/>
    <property type="project" value="TreeGrafter"/>
</dbReference>
<evidence type="ECO:0000256" key="7">
    <source>
        <dbReference type="ARBA" id="ARBA00023175"/>
    </source>
</evidence>
<dbReference type="Pfam" id="PF00063">
    <property type="entry name" value="Myosin_head"/>
    <property type="match status" value="2"/>
</dbReference>
<evidence type="ECO:0000256" key="6">
    <source>
        <dbReference type="ARBA" id="ARBA00023123"/>
    </source>
</evidence>
<keyword evidence="5" id="KW-0112">Calmodulin-binding</keyword>
<dbReference type="Proteomes" id="UP000550309">
    <property type="component" value="Unassembled WGS sequence"/>
</dbReference>
<name>A0A7K6AAK9_ONYCO</name>
<dbReference type="GO" id="GO:0006897">
    <property type="term" value="P:endocytosis"/>
    <property type="evidence" value="ECO:0007669"/>
    <property type="project" value="TreeGrafter"/>
</dbReference>
<dbReference type="Gene3D" id="3.40.850.10">
    <property type="entry name" value="Kinesin motor domain"/>
    <property type="match status" value="2"/>
</dbReference>
<dbReference type="GO" id="GO:0051015">
    <property type="term" value="F:actin filament binding"/>
    <property type="evidence" value="ECO:0007669"/>
    <property type="project" value="TreeGrafter"/>
</dbReference>
<dbReference type="Gene3D" id="6.20.240.20">
    <property type="match status" value="1"/>
</dbReference>
<dbReference type="GO" id="GO:0005902">
    <property type="term" value="C:microvillus"/>
    <property type="evidence" value="ECO:0007669"/>
    <property type="project" value="TreeGrafter"/>
</dbReference>
<dbReference type="AlphaFoldDB" id="A0A7K6AAK9"/>
<evidence type="ECO:0000256" key="1">
    <source>
        <dbReference type="ARBA" id="ARBA00008314"/>
    </source>
</evidence>
<dbReference type="GO" id="GO:0005524">
    <property type="term" value="F:ATP binding"/>
    <property type="evidence" value="ECO:0007669"/>
    <property type="project" value="UniProtKB-UniRule"/>
</dbReference>
<evidence type="ECO:0000256" key="5">
    <source>
        <dbReference type="ARBA" id="ARBA00022860"/>
    </source>
</evidence>
<evidence type="ECO:0000256" key="12">
    <source>
        <dbReference type="PROSITE-ProRule" id="PRU00782"/>
    </source>
</evidence>
<keyword evidence="16" id="KW-1185">Reference proteome</keyword>
<evidence type="ECO:0000259" key="14">
    <source>
        <dbReference type="PROSITE" id="PS51757"/>
    </source>
</evidence>
<evidence type="ECO:0000313" key="16">
    <source>
        <dbReference type="Proteomes" id="UP000550309"/>
    </source>
</evidence>
<dbReference type="GO" id="GO:0007015">
    <property type="term" value="P:actin filament organization"/>
    <property type="evidence" value="ECO:0007669"/>
    <property type="project" value="TreeGrafter"/>
</dbReference>
<dbReference type="FunFam" id="1.20.5.4820:FF:000013">
    <property type="entry name" value="LOW QUALITY PROTEIN: unconventional myosin-Ib"/>
    <property type="match status" value="1"/>
</dbReference>
<dbReference type="GO" id="GO:0030048">
    <property type="term" value="P:actin filament-based movement"/>
    <property type="evidence" value="ECO:0007669"/>
    <property type="project" value="TreeGrafter"/>
</dbReference>
<dbReference type="GO" id="GO:0005886">
    <property type="term" value="C:plasma membrane"/>
    <property type="evidence" value="ECO:0007669"/>
    <property type="project" value="TreeGrafter"/>
</dbReference>
<dbReference type="PROSITE" id="PS51456">
    <property type="entry name" value="MYOSIN_MOTOR"/>
    <property type="match status" value="1"/>
</dbReference>
<dbReference type="Pfam" id="PF06017">
    <property type="entry name" value="Myosin_TH1"/>
    <property type="match status" value="1"/>
</dbReference>
<dbReference type="Pfam" id="PF00612">
    <property type="entry name" value="IQ"/>
    <property type="match status" value="2"/>
</dbReference>
<dbReference type="EMBL" id="VZRK01000574">
    <property type="protein sequence ID" value="NWU86948.1"/>
    <property type="molecule type" value="Genomic_DNA"/>
</dbReference>
<organism evidence="15 16">
    <name type="scientific">Onychorhynchus coronatus</name>
    <name type="common">Royal flycatcher</name>
    <dbReference type="NCBI Taxonomy" id="360224"/>
    <lineage>
        <taxon>Eukaryota</taxon>
        <taxon>Metazoa</taxon>
        <taxon>Chordata</taxon>
        <taxon>Craniata</taxon>
        <taxon>Vertebrata</taxon>
        <taxon>Euteleostomi</taxon>
        <taxon>Archelosauria</taxon>
        <taxon>Archosauria</taxon>
        <taxon>Dinosauria</taxon>
        <taxon>Saurischia</taxon>
        <taxon>Theropoda</taxon>
        <taxon>Coelurosauria</taxon>
        <taxon>Aves</taxon>
        <taxon>Neognathae</taxon>
        <taxon>Neoaves</taxon>
        <taxon>Telluraves</taxon>
        <taxon>Australaves</taxon>
        <taxon>Passeriformes</taxon>
        <taxon>Tyrannidae</taxon>
        <taxon>Onychorhynchus</taxon>
    </lineage>
</organism>
<evidence type="ECO:0000256" key="3">
    <source>
        <dbReference type="ARBA" id="ARBA00022741"/>
    </source>
</evidence>
<dbReference type="SUPFAM" id="SSF52540">
    <property type="entry name" value="P-loop containing nucleoside triphosphate hydrolases"/>
    <property type="match status" value="1"/>
</dbReference>
<dbReference type="GO" id="GO:0005903">
    <property type="term" value="C:brush border"/>
    <property type="evidence" value="ECO:0007669"/>
    <property type="project" value="TreeGrafter"/>
</dbReference>
<comment type="caution">
    <text evidence="15">The sequence shown here is derived from an EMBL/GenBank/DDBJ whole genome shotgun (WGS) entry which is preliminary data.</text>
</comment>
<proteinExistence type="inferred from homology"/>
<keyword evidence="6 12" id="KW-0518">Myosin</keyword>
<evidence type="ECO:0000256" key="11">
    <source>
        <dbReference type="ARBA" id="ARBA00041380"/>
    </source>
</evidence>
<dbReference type="Gene3D" id="1.10.10.820">
    <property type="match status" value="1"/>
</dbReference>
<dbReference type="GO" id="GO:0005737">
    <property type="term" value="C:cytoplasm"/>
    <property type="evidence" value="ECO:0007669"/>
    <property type="project" value="TreeGrafter"/>
</dbReference>
<keyword evidence="2" id="KW-0677">Repeat</keyword>
<feature type="binding site" evidence="12">
    <location>
        <begin position="104"/>
        <end position="111"/>
    </location>
    <ligand>
        <name>ATP</name>
        <dbReference type="ChEBI" id="CHEBI:30616"/>
    </ligand>
</feature>
<comment type="similarity">
    <text evidence="1 12">Belongs to the TRAFAC class myosin-kinesin ATPase superfamily. Myosin family.</text>
</comment>
<dbReference type="SMART" id="SM00242">
    <property type="entry name" value="MYSc"/>
    <property type="match status" value="1"/>
</dbReference>
<dbReference type="GO" id="GO:0016459">
    <property type="term" value="C:myosin complex"/>
    <property type="evidence" value="ECO:0007669"/>
    <property type="project" value="UniProtKB-KW"/>
</dbReference>
<dbReference type="PANTHER" id="PTHR13140:SF291">
    <property type="entry name" value="UNCONVENTIONAL MYOSIN-IA"/>
    <property type="match status" value="1"/>
</dbReference>
<dbReference type="OrthoDB" id="10055605at2759"/>
<protein>
    <recommendedName>
        <fullName evidence="9">Unconventional myosin-Ia</fullName>
    </recommendedName>
    <alternativeName>
        <fullName evidence="10">Brush border myosin I</fullName>
    </alternativeName>
    <alternativeName>
        <fullName evidence="11">Myosin I heavy chain</fullName>
    </alternativeName>
</protein>
<evidence type="ECO:0000256" key="9">
    <source>
        <dbReference type="ARBA" id="ARBA00039640"/>
    </source>
</evidence>
<evidence type="ECO:0000313" key="15">
    <source>
        <dbReference type="EMBL" id="NWU86948.1"/>
    </source>
</evidence>
<reference evidence="15 16" key="1">
    <citation type="submission" date="2019-09" db="EMBL/GenBank/DDBJ databases">
        <title>Bird 10,000 Genomes (B10K) Project - Family phase.</title>
        <authorList>
            <person name="Zhang G."/>
        </authorList>
    </citation>
    <scope>NUCLEOTIDE SEQUENCE [LARGE SCALE GENOMIC DNA]</scope>
    <source>
        <strain evidence="15">B10K-DU-028-75</strain>
        <tissue evidence="15">Mixed tissue sample</tissue>
    </source>
</reference>
<dbReference type="InterPro" id="IPR036961">
    <property type="entry name" value="Kinesin_motor_dom_sf"/>
</dbReference>
<accession>A0A7K6AAK9</accession>
<dbReference type="Gene3D" id="1.20.120.720">
    <property type="entry name" value="Myosin VI head, motor domain, U50 subdomain"/>
    <property type="match status" value="1"/>
</dbReference>
<dbReference type="SMART" id="SM00015">
    <property type="entry name" value="IQ"/>
    <property type="match status" value="3"/>
</dbReference>
<feature type="region of interest" description="Actin-binding" evidence="12">
    <location>
        <begin position="514"/>
        <end position="536"/>
    </location>
</feature>
<dbReference type="GO" id="GO:0005516">
    <property type="term" value="F:calmodulin binding"/>
    <property type="evidence" value="ECO:0007669"/>
    <property type="project" value="UniProtKB-KW"/>
</dbReference>
<evidence type="ECO:0000256" key="2">
    <source>
        <dbReference type="ARBA" id="ARBA00022737"/>
    </source>
</evidence>
<feature type="non-terminal residue" evidence="15">
    <location>
        <position position="985"/>
    </location>
</feature>
<keyword evidence="7 12" id="KW-0505">Motor protein</keyword>
<dbReference type="InterPro" id="IPR010926">
    <property type="entry name" value="Myosin_TH1"/>
</dbReference>
<keyword evidence="4 12" id="KW-0067">ATP-binding</keyword>
<evidence type="ECO:0000259" key="13">
    <source>
        <dbReference type="PROSITE" id="PS51456"/>
    </source>
</evidence>
<evidence type="ECO:0000256" key="10">
    <source>
        <dbReference type="ARBA" id="ARBA00041221"/>
    </source>
</evidence>
<dbReference type="PROSITE" id="PS51757">
    <property type="entry name" value="TH1"/>
    <property type="match status" value="1"/>
</dbReference>